<keyword evidence="1" id="KW-0812">Transmembrane</keyword>
<proteinExistence type="predicted"/>
<evidence type="ECO:0000313" key="3">
    <source>
        <dbReference type="EMBL" id="PWQ94977.1"/>
    </source>
</evidence>
<dbReference type="AlphaFoldDB" id="A0A317C9E6"/>
<sequence length="220" mass="25051">MYTRCSHCKAIFRVTMKELTAAQGKLRCGECASVFNAMDSLSTKLPEQEDPTGNVSFETLNQNAKQHFETSGTAARRNEKVREHKKPATYSPFLPVALAGLLATILASQVWLTRDLWFSARDPEKVKMLSRKVFTHPSQPEALIITGAIQNTAERSQPYPYLETRLLDGNDRVVALRRFRPHEYVENYQPDQLLQSDQQASIRLKILDFPGAKQFKFSFL</sequence>
<keyword evidence="4" id="KW-1185">Reference proteome</keyword>
<evidence type="ECO:0000259" key="2">
    <source>
        <dbReference type="Pfam" id="PF13719"/>
    </source>
</evidence>
<dbReference type="InterPro" id="IPR011723">
    <property type="entry name" value="Znf/thioredoxin_put"/>
</dbReference>
<evidence type="ECO:0000256" key="1">
    <source>
        <dbReference type="SAM" id="Phobius"/>
    </source>
</evidence>
<accession>A0A317C9E6</accession>
<protein>
    <recommendedName>
        <fullName evidence="2">Zinc finger/thioredoxin putative domain-containing protein</fullName>
    </recommendedName>
</protein>
<dbReference type="InterPro" id="IPR021834">
    <property type="entry name" value="DUF3426"/>
</dbReference>
<keyword evidence="1" id="KW-0472">Membrane</keyword>
<organism evidence="3 4">
    <name type="scientific">Leucothrix pacifica</name>
    <dbReference type="NCBI Taxonomy" id="1247513"/>
    <lineage>
        <taxon>Bacteria</taxon>
        <taxon>Pseudomonadati</taxon>
        <taxon>Pseudomonadota</taxon>
        <taxon>Gammaproteobacteria</taxon>
        <taxon>Thiotrichales</taxon>
        <taxon>Thiotrichaceae</taxon>
        <taxon>Leucothrix</taxon>
    </lineage>
</organism>
<reference evidence="3 4" key="1">
    <citation type="submission" date="2018-05" db="EMBL/GenBank/DDBJ databases">
        <title>Leucothrix arctica sp. nov., isolated from Arctic seawater.</title>
        <authorList>
            <person name="Choi A."/>
            <person name="Baek K."/>
        </authorList>
    </citation>
    <scope>NUCLEOTIDE SEQUENCE [LARGE SCALE GENOMIC DNA]</scope>
    <source>
        <strain evidence="3 4">JCM 18388</strain>
    </source>
</reference>
<keyword evidence="1" id="KW-1133">Transmembrane helix</keyword>
<name>A0A317C9E6_9GAMM</name>
<dbReference type="OrthoDB" id="6717714at2"/>
<dbReference type="NCBIfam" id="TIGR02098">
    <property type="entry name" value="MJ0042_CXXC"/>
    <property type="match status" value="1"/>
</dbReference>
<dbReference type="RefSeq" id="WP_109838740.1">
    <property type="nucleotide sequence ID" value="NZ_QGKM01000052.1"/>
</dbReference>
<dbReference type="EMBL" id="QGKM01000052">
    <property type="protein sequence ID" value="PWQ94977.1"/>
    <property type="molecule type" value="Genomic_DNA"/>
</dbReference>
<dbReference type="Pfam" id="PF11906">
    <property type="entry name" value="DUF3426"/>
    <property type="match status" value="1"/>
</dbReference>
<comment type="caution">
    <text evidence="3">The sequence shown here is derived from an EMBL/GenBank/DDBJ whole genome shotgun (WGS) entry which is preliminary data.</text>
</comment>
<dbReference type="Pfam" id="PF13719">
    <property type="entry name" value="Zn_ribbon_5"/>
    <property type="match status" value="1"/>
</dbReference>
<feature type="transmembrane region" description="Helical" evidence="1">
    <location>
        <begin position="90"/>
        <end position="112"/>
    </location>
</feature>
<evidence type="ECO:0000313" key="4">
    <source>
        <dbReference type="Proteomes" id="UP000245539"/>
    </source>
</evidence>
<gene>
    <name evidence="3" type="ORF">DKW60_16190</name>
</gene>
<dbReference type="Proteomes" id="UP000245539">
    <property type="component" value="Unassembled WGS sequence"/>
</dbReference>
<feature type="domain" description="Zinc finger/thioredoxin putative" evidence="2">
    <location>
        <begin position="1"/>
        <end position="37"/>
    </location>
</feature>